<evidence type="ECO:0000256" key="3">
    <source>
        <dbReference type="ARBA" id="ARBA00022833"/>
    </source>
</evidence>
<dbReference type="PANTHER" id="PTHR12857">
    <property type="entry name" value="CXXC MOTIF CONTAINING ZINC BINDING PROTEIN"/>
    <property type="match status" value="1"/>
</dbReference>
<keyword evidence="2" id="KW-0479">Metal-binding</keyword>
<dbReference type="EMBL" id="SDEE01000057">
    <property type="protein sequence ID" value="RXW22926.1"/>
    <property type="molecule type" value="Genomic_DNA"/>
</dbReference>
<evidence type="ECO:0000313" key="4">
    <source>
        <dbReference type="EMBL" id="RXW22926.1"/>
    </source>
</evidence>
<keyword evidence="3" id="KW-0862">Zinc</keyword>
<dbReference type="PANTHER" id="PTHR12857:SF0">
    <property type="entry name" value="CXXC MOTIF CONTAINING ZINC BINDING PROTEIN"/>
    <property type="match status" value="1"/>
</dbReference>
<keyword evidence="5" id="KW-1185">Reference proteome</keyword>
<comment type="similarity">
    <text evidence="1">Belongs to the UPF0587 family.</text>
</comment>
<protein>
    <submittedName>
        <fullName evidence="4">Uncharacterized protein</fullName>
    </submittedName>
</protein>
<dbReference type="Proteomes" id="UP000290288">
    <property type="component" value="Unassembled WGS sequence"/>
</dbReference>
<comment type="caution">
    <text evidence="4">The sequence shown here is derived from an EMBL/GenBank/DDBJ whole genome shotgun (WGS) entry which is preliminary data.</text>
</comment>
<sequence length="125" mass="13868">MVKLKLSIGATLENVTALEPSSNDFEYFFESSLPGKRESSAKFNTSSAVKPYVAENGQLQPILEIECRGLEFVGFDPRGNWKCVGAESGTKFDEVDLSEPEWVDYDEKAQLPVGVAELQSEWSRA</sequence>
<dbReference type="OrthoDB" id="10248838at2759"/>
<proteinExistence type="inferred from homology"/>
<gene>
    <name evidence="4" type="ORF">EST38_g2936</name>
</gene>
<name>A0A4Q2DTC9_9AGAR</name>
<organism evidence="4 5">
    <name type="scientific">Candolleomyces aberdarensis</name>
    <dbReference type="NCBI Taxonomy" id="2316362"/>
    <lineage>
        <taxon>Eukaryota</taxon>
        <taxon>Fungi</taxon>
        <taxon>Dikarya</taxon>
        <taxon>Basidiomycota</taxon>
        <taxon>Agaricomycotina</taxon>
        <taxon>Agaricomycetes</taxon>
        <taxon>Agaricomycetidae</taxon>
        <taxon>Agaricales</taxon>
        <taxon>Agaricineae</taxon>
        <taxon>Psathyrellaceae</taxon>
        <taxon>Candolleomyces</taxon>
    </lineage>
</organism>
<dbReference type="SUPFAM" id="SSF141678">
    <property type="entry name" value="MAL13P1.257-like"/>
    <property type="match status" value="1"/>
</dbReference>
<reference evidence="4 5" key="1">
    <citation type="submission" date="2019-01" db="EMBL/GenBank/DDBJ databases">
        <title>Draft genome sequence of Psathyrella aberdarensis IHI B618.</title>
        <authorList>
            <person name="Buettner E."/>
            <person name="Kellner H."/>
        </authorList>
    </citation>
    <scope>NUCLEOTIDE SEQUENCE [LARGE SCALE GENOMIC DNA]</scope>
    <source>
        <strain evidence="4 5">IHI B618</strain>
    </source>
</reference>
<dbReference type="GO" id="GO:0008270">
    <property type="term" value="F:zinc ion binding"/>
    <property type="evidence" value="ECO:0007669"/>
    <property type="project" value="TreeGrafter"/>
</dbReference>
<accession>A0A4Q2DTC9</accession>
<dbReference type="Pfam" id="PF05907">
    <property type="entry name" value="CXXC_Zn-b_euk"/>
    <property type="match status" value="1"/>
</dbReference>
<dbReference type="AlphaFoldDB" id="A0A4Q2DTC9"/>
<dbReference type="InterPro" id="IPR008584">
    <property type="entry name" value="CXXC_Zn-binding_euk"/>
</dbReference>
<evidence type="ECO:0000256" key="1">
    <source>
        <dbReference type="ARBA" id="ARBA00007818"/>
    </source>
</evidence>
<evidence type="ECO:0000313" key="5">
    <source>
        <dbReference type="Proteomes" id="UP000290288"/>
    </source>
</evidence>
<evidence type="ECO:0000256" key="2">
    <source>
        <dbReference type="ARBA" id="ARBA00022723"/>
    </source>
</evidence>